<dbReference type="Pfam" id="PF24994">
    <property type="entry name" value="GIL1_IRKI_C"/>
    <property type="match status" value="1"/>
</dbReference>
<dbReference type="Proteomes" id="UP000823388">
    <property type="component" value="Chromosome 5N"/>
</dbReference>
<gene>
    <name evidence="3" type="ORF">PVAP13_5NG303200</name>
</gene>
<comment type="caution">
    <text evidence="3">The sequence shown here is derived from an EMBL/GenBank/DDBJ whole genome shotgun (WGS) entry which is preliminary data.</text>
</comment>
<keyword evidence="4" id="KW-1185">Reference proteome</keyword>
<evidence type="ECO:0000313" key="4">
    <source>
        <dbReference type="Proteomes" id="UP000823388"/>
    </source>
</evidence>
<name>A0A8T0RQN9_PANVG</name>
<accession>A0A8T0RQN9</accession>
<feature type="region of interest" description="Disordered" evidence="1">
    <location>
        <begin position="80"/>
        <end position="106"/>
    </location>
</feature>
<dbReference type="InterPro" id="IPR056813">
    <property type="entry name" value="GIL1_IRKI_C"/>
</dbReference>
<organism evidence="3 4">
    <name type="scientific">Panicum virgatum</name>
    <name type="common">Blackwell switchgrass</name>
    <dbReference type="NCBI Taxonomy" id="38727"/>
    <lineage>
        <taxon>Eukaryota</taxon>
        <taxon>Viridiplantae</taxon>
        <taxon>Streptophyta</taxon>
        <taxon>Embryophyta</taxon>
        <taxon>Tracheophyta</taxon>
        <taxon>Spermatophyta</taxon>
        <taxon>Magnoliopsida</taxon>
        <taxon>Liliopsida</taxon>
        <taxon>Poales</taxon>
        <taxon>Poaceae</taxon>
        <taxon>PACMAD clade</taxon>
        <taxon>Panicoideae</taxon>
        <taxon>Panicodae</taxon>
        <taxon>Paniceae</taxon>
        <taxon>Panicinae</taxon>
        <taxon>Panicum</taxon>
        <taxon>Panicum sect. Hiantes</taxon>
    </lineage>
</organism>
<feature type="domain" description="GIL1/IRKI C-terminal" evidence="2">
    <location>
        <begin position="18"/>
        <end position="62"/>
    </location>
</feature>
<proteinExistence type="predicted"/>
<protein>
    <recommendedName>
        <fullName evidence="2">GIL1/IRKI C-terminal domain-containing protein</fullName>
    </recommendedName>
</protein>
<reference evidence="3" key="1">
    <citation type="submission" date="2020-05" db="EMBL/GenBank/DDBJ databases">
        <title>WGS assembly of Panicum virgatum.</title>
        <authorList>
            <person name="Lovell J.T."/>
            <person name="Jenkins J."/>
            <person name="Shu S."/>
            <person name="Juenger T.E."/>
            <person name="Schmutz J."/>
        </authorList>
    </citation>
    <scope>NUCLEOTIDE SEQUENCE</scope>
    <source>
        <strain evidence="3">AP13</strain>
    </source>
</reference>
<evidence type="ECO:0000259" key="2">
    <source>
        <dbReference type="Pfam" id="PF24994"/>
    </source>
</evidence>
<dbReference type="AlphaFoldDB" id="A0A8T0RQN9"/>
<sequence length="157" mass="17426">MWLRHGLFWAFDGGASKFQAHPGERFLEVFMESVSDADGGGSGTARAPAPGGQLAVGFTMEPRCTSWPDAESEWPGLRALPTAHADPLPARREREVEAQEQERRPVPVLQQRRACHGCSGRIPSARMHTFRDMDSSWVVLGCASLSMWRRKVLPVEI</sequence>
<evidence type="ECO:0000256" key="1">
    <source>
        <dbReference type="SAM" id="MobiDB-lite"/>
    </source>
</evidence>
<feature type="compositionally biased region" description="Basic and acidic residues" evidence="1">
    <location>
        <begin position="89"/>
        <end position="105"/>
    </location>
</feature>
<evidence type="ECO:0000313" key="3">
    <source>
        <dbReference type="EMBL" id="KAG2588712.1"/>
    </source>
</evidence>
<dbReference type="EMBL" id="CM029046">
    <property type="protein sequence ID" value="KAG2588712.1"/>
    <property type="molecule type" value="Genomic_DNA"/>
</dbReference>